<keyword evidence="4 7" id="KW-1133">Transmembrane helix</keyword>
<dbReference type="AlphaFoldDB" id="A0A844ZJF4"/>
<gene>
    <name evidence="9" type="ORF">GRI38_13465</name>
</gene>
<comment type="caution">
    <text evidence="9">The sequence shown here is derived from an EMBL/GenBank/DDBJ whole genome shotgun (WGS) entry which is preliminary data.</text>
</comment>
<evidence type="ECO:0000256" key="2">
    <source>
        <dbReference type="ARBA" id="ARBA00022475"/>
    </source>
</evidence>
<organism evidence="9 10">
    <name type="scientific">Parapontixanthobacter aurantiacus</name>
    <dbReference type="NCBI Taxonomy" id="1463599"/>
    <lineage>
        <taxon>Bacteria</taxon>
        <taxon>Pseudomonadati</taxon>
        <taxon>Pseudomonadota</taxon>
        <taxon>Alphaproteobacteria</taxon>
        <taxon>Sphingomonadales</taxon>
        <taxon>Erythrobacteraceae</taxon>
        <taxon>Parapontixanthobacter</taxon>
    </lineage>
</organism>
<keyword evidence="2" id="KW-1003">Cell membrane</keyword>
<proteinExistence type="predicted"/>
<keyword evidence="6" id="KW-0175">Coiled coil</keyword>
<dbReference type="Pfam" id="PF02706">
    <property type="entry name" value="Wzz"/>
    <property type="match status" value="1"/>
</dbReference>
<dbReference type="OrthoDB" id="7411292at2"/>
<dbReference type="EMBL" id="WTYW01000006">
    <property type="protein sequence ID" value="MXO87037.1"/>
    <property type="molecule type" value="Genomic_DNA"/>
</dbReference>
<dbReference type="PANTHER" id="PTHR32309:SF31">
    <property type="entry name" value="CAPSULAR EXOPOLYSACCHARIDE FAMILY"/>
    <property type="match status" value="1"/>
</dbReference>
<dbReference type="PANTHER" id="PTHR32309">
    <property type="entry name" value="TYROSINE-PROTEIN KINASE"/>
    <property type="match status" value="1"/>
</dbReference>
<comment type="subcellular location">
    <subcellularLocation>
        <location evidence="1">Cell membrane</location>
        <topology evidence="1">Multi-pass membrane protein</topology>
    </subcellularLocation>
</comment>
<keyword evidence="5 7" id="KW-0472">Membrane</keyword>
<feature type="domain" description="Polysaccharide chain length determinant N-terminal" evidence="8">
    <location>
        <begin position="23"/>
        <end position="68"/>
    </location>
</feature>
<evidence type="ECO:0000256" key="5">
    <source>
        <dbReference type="ARBA" id="ARBA00023136"/>
    </source>
</evidence>
<dbReference type="GO" id="GO:0005886">
    <property type="term" value="C:plasma membrane"/>
    <property type="evidence" value="ECO:0007669"/>
    <property type="project" value="UniProtKB-SubCell"/>
</dbReference>
<feature type="transmembrane region" description="Helical" evidence="7">
    <location>
        <begin position="409"/>
        <end position="430"/>
    </location>
</feature>
<evidence type="ECO:0000256" key="7">
    <source>
        <dbReference type="SAM" id="Phobius"/>
    </source>
</evidence>
<name>A0A844ZJF4_9SPHN</name>
<evidence type="ECO:0000313" key="10">
    <source>
        <dbReference type="Proteomes" id="UP000433104"/>
    </source>
</evidence>
<evidence type="ECO:0000256" key="6">
    <source>
        <dbReference type="SAM" id="Coils"/>
    </source>
</evidence>
<dbReference type="Proteomes" id="UP000433104">
    <property type="component" value="Unassembled WGS sequence"/>
</dbReference>
<feature type="transmembrane region" description="Helical" evidence="7">
    <location>
        <begin position="31"/>
        <end position="51"/>
    </location>
</feature>
<keyword evidence="3 7" id="KW-0812">Transmembrane</keyword>
<accession>A0A844ZJF4</accession>
<protein>
    <submittedName>
        <fullName evidence="9">Lipopolysaccharide biosynthesis protein</fullName>
    </submittedName>
</protein>
<sequence length="480" mass="52131">MSTMPGSDEPAGAGIGSFFSQIPTILWDRKWWIIVPLILGLIAAVAATLLIKPVYQSSALMVVQSPQVQGEVFADLNNEVVDRRIARIREEVISRPNLVSLIERHRLYTEARQSQPLSDVISTMRDNIALVPTTAEVASGRDERTIAYRLSFQYSEAAPAQAVTQDLMDSILELDATGNVEQATNTVQFLSDQAAELQERIDAVQSQIAGVTMRNGQVLSNGPVVSGGGGSYDVQIASLQRDNANLVIQRNRALSSDQRDPGVLSAEAALASARAIYTENHPDVVRAKQRLAEARELARQNVSNLPFEAIDDQIAFNNRQISALQAAKAQEQAQLNARLAAQSRAPVVQQELSALQQNLSGLNSQYQDVQQRLTAARAGVKAEDEQIAERLTLVEAPIIPDTPIWPDRLLIFAICVGAGLALGGVLALAVEFIMRPIRGPDALLGITGQNPMAVVPVIEKRKTPKQRGARRFIPGLAGRR</sequence>
<keyword evidence="10" id="KW-1185">Reference proteome</keyword>
<dbReference type="InterPro" id="IPR050445">
    <property type="entry name" value="Bact_polysacc_biosynth/exp"/>
</dbReference>
<evidence type="ECO:0000256" key="3">
    <source>
        <dbReference type="ARBA" id="ARBA00022692"/>
    </source>
</evidence>
<reference evidence="9 10" key="1">
    <citation type="submission" date="2019-12" db="EMBL/GenBank/DDBJ databases">
        <title>Genomic-based taxomic classification of the family Erythrobacteraceae.</title>
        <authorList>
            <person name="Xu L."/>
        </authorList>
    </citation>
    <scope>NUCLEOTIDE SEQUENCE [LARGE SCALE GENOMIC DNA]</scope>
    <source>
        <strain evidence="9 10">MCCC 1A09962</strain>
    </source>
</reference>
<evidence type="ECO:0000313" key="9">
    <source>
        <dbReference type="EMBL" id="MXO87037.1"/>
    </source>
</evidence>
<feature type="coiled-coil region" evidence="6">
    <location>
        <begin position="180"/>
        <end position="214"/>
    </location>
</feature>
<evidence type="ECO:0000256" key="1">
    <source>
        <dbReference type="ARBA" id="ARBA00004651"/>
    </source>
</evidence>
<dbReference type="InterPro" id="IPR003856">
    <property type="entry name" value="LPS_length_determ_N"/>
</dbReference>
<evidence type="ECO:0000256" key="4">
    <source>
        <dbReference type="ARBA" id="ARBA00022989"/>
    </source>
</evidence>
<evidence type="ECO:0000259" key="8">
    <source>
        <dbReference type="Pfam" id="PF02706"/>
    </source>
</evidence>